<dbReference type="GO" id="GO:0046872">
    <property type="term" value="F:metal ion binding"/>
    <property type="evidence" value="ECO:0007669"/>
    <property type="project" value="UniProtKB-KW"/>
</dbReference>
<dbReference type="PROSITE" id="PS00629">
    <property type="entry name" value="IMP_1"/>
    <property type="match status" value="1"/>
</dbReference>
<evidence type="ECO:0000256" key="4">
    <source>
        <dbReference type="ARBA" id="ARBA00022723"/>
    </source>
</evidence>
<dbReference type="GO" id="GO:0046854">
    <property type="term" value="P:phosphatidylinositol phosphate biosynthetic process"/>
    <property type="evidence" value="ECO:0007669"/>
    <property type="project" value="InterPro"/>
</dbReference>
<evidence type="ECO:0000256" key="2">
    <source>
        <dbReference type="ARBA" id="ARBA00009759"/>
    </source>
</evidence>
<sequence>MDALDKPKVVEHKGKTDLVTNTDNVSEKTIKSIIRSSFPNHTFLAEESGQDSSQSGYLWIIDPLDGTTNFVHSYPSFAVSIGFFHQNEPVIGVVMEMPHTKLYSAIKGEGAWCEGQPISCSKTDSLEKSLLVTGFGYEHGELWEKNMALFKHFTNVTQGVRRLGAAAVDLCHVASGKVDGFWEYDLKPWDTAAGILIALEAGAVVSRLDGSDYSIYDNNICVSNPSIHQKMVD</sequence>
<dbReference type="PRINTS" id="PR00377">
    <property type="entry name" value="IMPHPHTASES"/>
</dbReference>
<dbReference type="EC" id="3.1.3.25" evidence="3"/>
<evidence type="ECO:0000256" key="3">
    <source>
        <dbReference type="ARBA" id="ARBA00013106"/>
    </source>
</evidence>
<keyword evidence="4" id="KW-0479">Metal-binding</keyword>
<dbReference type="EMBL" id="UINC01033441">
    <property type="protein sequence ID" value="SVB22740.1"/>
    <property type="molecule type" value="Genomic_DNA"/>
</dbReference>
<name>A0A382C9K8_9ZZZZ</name>
<dbReference type="FunFam" id="3.30.540.10:FF:000003">
    <property type="entry name" value="Inositol-1-monophosphatase"/>
    <property type="match status" value="1"/>
</dbReference>
<dbReference type="PANTHER" id="PTHR20854:SF17">
    <property type="entry name" value="PHOSPHATASE IMPL1, CHLOROPLASTIC"/>
    <property type="match status" value="1"/>
</dbReference>
<dbReference type="InterPro" id="IPR020550">
    <property type="entry name" value="Inositol_monophosphatase_CS"/>
</dbReference>
<dbReference type="GO" id="GO:0007165">
    <property type="term" value="P:signal transduction"/>
    <property type="evidence" value="ECO:0007669"/>
    <property type="project" value="TreeGrafter"/>
</dbReference>
<evidence type="ECO:0000256" key="1">
    <source>
        <dbReference type="ARBA" id="ARBA00001946"/>
    </source>
</evidence>
<feature type="non-terminal residue" evidence="7">
    <location>
        <position position="1"/>
    </location>
</feature>
<keyword evidence="5" id="KW-0378">Hydrolase</keyword>
<dbReference type="Pfam" id="PF00459">
    <property type="entry name" value="Inositol_P"/>
    <property type="match status" value="1"/>
</dbReference>
<dbReference type="GO" id="GO:0008934">
    <property type="term" value="F:inositol monophosphate 1-phosphatase activity"/>
    <property type="evidence" value="ECO:0007669"/>
    <property type="project" value="InterPro"/>
</dbReference>
<dbReference type="InterPro" id="IPR020583">
    <property type="entry name" value="Inositol_monoP_metal-BS"/>
</dbReference>
<dbReference type="PROSITE" id="PS00630">
    <property type="entry name" value="IMP_2"/>
    <property type="match status" value="1"/>
</dbReference>
<dbReference type="GO" id="GO:0006020">
    <property type="term" value="P:inositol metabolic process"/>
    <property type="evidence" value="ECO:0007669"/>
    <property type="project" value="TreeGrafter"/>
</dbReference>
<evidence type="ECO:0000256" key="5">
    <source>
        <dbReference type="ARBA" id="ARBA00022801"/>
    </source>
</evidence>
<dbReference type="CDD" id="cd01639">
    <property type="entry name" value="IMPase"/>
    <property type="match status" value="1"/>
</dbReference>
<gene>
    <name evidence="7" type="ORF">METZ01_LOCUS175594</name>
</gene>
<organism evidence="7">
    <name type="scientific">marine metagenome</name>
    <dbReference type="NCBI Taxonomy" id="408172"/>
    <lineage>
        <taxon>unclassified sequences</taxon>
        <taxon>metagenomes</taxon>
        <taxon>ecological metagenomes</taxon>
    </lineage>
</organism>
<feature type="non-terminal residue" evidence="7">
    <location>
        <position position="233"/>
    </location>
</feature>
<reference evidence="7" key="1">
    <citation type="submission" date="2018-05" db="EMBL/GenBank/DDBJ databases">
        <authorList>
            <person name="Lanie J.A."/>
            <person name="Ng W.-L."/>
            <person name="Kazmierczak K.M."/>
            <person name="Andrzejewski T.M."/>
            <person name="Davidsen T.M."/>
            <person name="Wayne K.J."/>
            <person name="Tettelin H."/>
            <person name="Glass J.I."/>
            <person name="Rusch D."/>
            <person name="Podicherti R."/>
            <person name="Tsui H.-C.T."/>
            <person name="Winkler M.E."/>
        </authorList>
    </citation>
    <scope>NUCLEOTIDE SEQUENCE</scope>
</reference>
<dbReference type="InterPro" id="IPR033942">
    <property type="entry name" value="IMPase"/>
</dbReference>
<dbReference type="PANTHER" id="PTHR20854">
    <property type="entry name" value="INOSITOL MONOPHOSPHATASE"/>
    <property type="match status" value="1"/>
</dbReference>
<dbReference type="Gene3D" id="3.40.190.80">
    <property type="match status" value="1"/>
</dbReference>
<dbReference type="SUPFAM" id="SSF56655">
    <property type="entry name" value="Carbohydrate phosphatase"/>
    <property type="match status" value="1"/>
</dbReference>
<proteinExistence type="inferred from homology"/>
<protein>
    <recommendedName>
        <fullName evidence="3">inositol-phosphate phosphatase</fullName>
        <ecNumber evidence="3">3.1.3.25</ecNumber>
    </recommendedName>
</protein>
<comment type="similarity">
    <text evidence="2">Belongs to the inositol monophosphatase superfamily.</text>
</comment>
<dbReference type="AlphaFoldDB" id="A0A382C9K8"/>
<evidence type="ECO:0000256" key="6">
    <source>
        <dbReference type="ARBA" id="ARBA00022842"/>
    </source>
</evidence>
<evidence type="ECO:0000313" key="7">
    <source>
        <dbReference type="EMBL" id="SVB22740.1"/>
    </source>
</evidence>
<accession>A0A382C9K8</accession>
<dbReference type="Gene3D" id="3.30.540.10">
    <property type="entry name" value="Fructose-1,6-Bisphosphatase, subunit A, domain 1"/>
    <property type="match status" value="1"/>
</dbReference>
<keyword evidence="6" id="KW-0460">Magnesium</keyword>
<dbReference type="InterPro" id="IPR000760">
    <property type="entry name" value="Inositol_monophosphatase-like"/>
</dbReference>
<comment type="cofactor">
    <cofactor evidence="1">
        <name>Mg(2+)</name>
        <dbReference type="ChEBI" id="CHEBI:18420"/>
    </cofactor>
</comment>
<dbReference type="FunFam" id="3.40.190.80:FF:000002">
    <property type="entry name" value="Inositol-1-monophosphatase"/>
    <property type="match status" value="1"/>
</dbReference>